<comment type="similarity">
    <text evidence="2">Belongs to the peptidase S9A family.</text>
</comment>
<protein>
    <recommendedName>
        <fullName evidence="9">Proline-specific endopeptidase</fullName>
    </recommendedName>
</protein>
<dbReference type="GO" id="GO:0042597">
    <property type="term" value="C:periplasmic space"/>
    <property type="evidence" value="ECO:0007669"/>
    <property type="project" value="UniProtKB-SubCell"/>
</dbReference>
<evidence type="ECO:0000313" key="13">
    <source>
        <dbReference type="Proteomes" id="UP000599688"/>
    </source>
</evidence>
<dbReference type="GO" id="GO:0004252">
    <property type="term" value="F:serine-type endopeptidase activity"/>
    <property type="evidence" value="ECO:0007669"/>
    <property type="project" value="InterPro"/>
</dbReference>
<dbReference type="InterPro" id="IPR001375">
    <property type="entry name" value="Peptidase_S9_cat"/>
</dbReference>
<keyword evidence="6" id="KW-0378">Hydrolase</keyword>
<dbReference type="Gene3D" id="3.40.50.1820">
    <property type="entry name" value="alpha/beta hydrolase"/>
    <property type="match status" value="1"/>
</dbReference>
<dbReference type="PRINTS" id="PR00862">
    <property type="entry name" value="PROLIGOPTASE"/>
</dbReference>
<dbReference type="PANTHER" id="PTHR11757">
    <property type="entry name" value="PROTEASE FAMILY S9A OLIGOPEPTIDASE"/>
    <property type="match status" value="1"/>
</dbReference>
<dbReference type="GO" id="GO:0006508">
    <property type="term" value="P:proteolysis"/>
    <property type="evidence" value="ECO:0007669"/>
    <property type="project" value="UniProtKB-KW"/>
</dbReference>
<keyword evidence="13" id="KW-1185">Reference proteome</keyword>
<dbReference type="InterPro" id="IPR002470">
    <property type="entry name" value="Peptidase_S9A"/>
</dbReference>
<comment type="function">
    <text evidence="8">Cleaves peptide bonds on the C-terminal side of prolyl residues within peptides that are up to approximately 30 amino acids long. Has an absolute requirement for an X-Pro bond in the trans configuration immediately preceding the Pro-Y scissible bond.</text>
</comment>
<comment type="caution">
    <text evidence="12">The sequence shown here is derived from an EMBL/GenBank/DDBJ whole genome shotgun (WGS) entry which is preliminary data.</text>
</comment>
<comment type="subcellular location">
    <subcellularLocation>
        <location evidence="1">Periplasm</location>
    </subcellularLocation>
</comment>
<evidence type="ECO:0000256" key="5">
    <source>
        <dbReference type="ARBA" id="ARBA00022764"/>
    </source>
</evidence>
<accession>A0A916ZT71</accession>
<dbReference type="Proteomes" id="UP000599688">
    <property type="component" value="Unassembled WGS sequence"/>
</dbReference>
<dbReference type="SUPFAM" id="SSF53474">
    <property type="entry name" value="alpha/beta-Hydrolases"/>
    <property type="match status" value="1"/>
</dbReference>
<dbReference type="Pfam" id="PF02897">
    <property type="entry name" value="Peptidase_S9_N"/>
    <property type="match status" value="1"/>
</dbReference>
<proteinExistence type="inferred from homology"/>
<keyword evidence="4" id="KW-0732">Signal</keyword>
<evidence type="ECO:0000256" key="9">
    <source>
        <dbReference type="ARBA" id="ARBA00081187"/>
    </source>
</evidence>
<dbReference type="SUPFAM" id="SSF50993">
    <property type="entry name" value="Peptidase/esterase 'gauge' domain"/>
    <property type="match status" value="1"/>
</dbReference>
<dbReference type="EMBL" id="BMGL01000005">
    <property type="protein sequence ID" value="GGE11405.1"/>
    <property type="molecule type" value="Genomic_DNA"/>
</dbReference>
<sequence>MLLIFNEIILYITQKFQKMKASIISLGFLSLIFATSCTTEKSDKLEINPPQVKKIDTILTKHGDERVDAYYWLNQRENPEVIAYLNAENEYYEKMTAHTKDFQQDLFEEMKARIKEDDSSVPYFLNGYWYQVSYEKGKDYPIYSRRKDKIDAPEEIIVDANVMAEGKSYFNLNGLSISPDNRYASFGVDTVGRRKYEIQFKDLKTGKILEQKIPLTTGGSTWANDSKTLFYTKKDETTLRSNQIYKHKLGNSAEIDQLIFEEEDETFSCYVYKSKSRKFIFIGSSATLADEYRFIDANQPDSDFQLVTQRERGVEYSLSHFGDYFYITTNKDDATNFKLMRSPINNPSNWEEVIPHQEDVLLEGIDIFQEYLVLSERYNGLTRIKVQPWKNKEDAYYLPFSSETYTAYTTTNLEFETTKLRYAYNSLTTPASVYEFDMATKEEKLLKQQKVPDPNFDKNQYISERIWATANNGTKIPISLVYKKGIQRNGKNPVLQYAYGSYGATMDPYFSTSRISLLDRGFIFALAHVRGGQYLGRDWYEQGKLFQKKNTFTDFINVSEYLIEQKYTSPEHLYAMGGSAGGLLMGVVANMAPQYYNGIVAQVPFVDVVTTMLDDSIPLTTGEYDEWGNPNEEKYYEYMLSYSPYDNVAAQDYPNMLVTTGLHDSQVQYWEPAKWVAKLRELKTDRNLLFLDTNMEAGHGGASGRFESLKELAKEYTFIFDLEGIKK</sequence>
<evidence type="ECO:0000256" key="7">
    <source>
        <dbReference type="ARBA" id="ARBA00022825"/>
    </source>
</evidence>
<dbReference type="AlphaFoldDB" id="A0A916ZT71"/>
<evidence type="ECO:0000256" key="3">
    <source>
        <dbReference type="ARBA" id="ARBA00022670"/>
    </source>
</evidence>
<name>A0A916ZT71_9FLAO</name>
<evidence type="ECO:0000256" key="8">
    <source>
        <dbReference type="ARBA" id="ARBA00060121"/>
    </source>
</evidence>
<dbReference type="InterPro" id="IPR029058">
    <property type="entry name" value="AB_hydrolase_fold"/>
</dbReference>
<feature type="domain" description="Peptidase S9A N-terminal" evidence="11">
    <location>
        <begin position="50"/>
        <end position="449"/>
    </location>
</feature>
<dbReference type="Gene3D" id="2.130.10.120">
    <property type="entry name" value="Prolyl oligopeptidase, N-terminal domain"/>
    <property type="match status" value="1"/>
</dbReference>
<dbReference type="FunFam" id="3.40.50.1820:FF:000005">
    <property type="entry name" value="Prolyl endopeptidase"/>
    <property type="match status" value="1"/>
</dbReference>
<evidence type="ECO:0000259" key="10">
    <source>
        <dbReference type="Pfam" id="PF00326"/>
    </source>
</evidence>
<dbReference type="Pfam" id="PF00326">
    <property type="entry name" value="Peptidase_S9"/>
    <property type="match status" value="1"/>
</dbReference>
<organism evidence="12 13">
    <name type="scientific">Psychroflexus salis</name>
    <dbReference type="NCBI Taxonomy" id="1526574"/>
    <lineage>
        <taxon>Bacteria</taxon>
        <taxon>Pseudomonadati</taxon>
        <taxon>Bacteroidota</taxon>
        <taxon>Flavobacteriia</taxon>
        <taxon>Flavobacteriales</taxon>
        <taxon>Flavobacteriaceae</taxon>
        <taxon>Psychroflexus</taxon>
    </lineage>
</organism>
<dbReference type="PANTHER" id="PTHR11757:SF19">
    <property type="entry name" value="PROLYL ENDOPEPTIDASE-LIKE"/>
    <property type="match status" value="1"/>
</dbReference>
<keyword evidence="3" id="KW-0645">Protease</keyword>
<reference evidence="12 13" key="1">
    <citation type="journal article" date="2014" name="Int. J. Syst. Evol. Microbiol.">
        <title>Complete genome sequence of Corynebacterium casei LMG S-19264T (=DSM 44701T), isolated from a smear-ripened cheese.</title>
        <authorList>
            <consortium name="US DOE Joint Genome Institute (JGI-PGF)"/>
            <person name="Walter F."/>
            <person name="Albersmeier A."/>
            <person name="Kalinowski J."/>
            <person name="Ruckert C."/>
        </authorList>
    </citation>
    <scope>NUCLEOTIDE SEQUENCE [LARGE SCALE GENOMIC DNA]</scope>
    <source>
        <strain evidence="12 13">CGMCC 1.12925</strain>
    </source>
</reference>
<evidence type="ECO:0000256" key="6">
    <source>
        <dbReference type="ARBA" id="ARBA00022801"/>
    </source>
</evidence>
<evidence type="ECO:0000256" key="2">
    <source>
        <dbReference type="ARBA" id="ARBA00005228"/>
    </source>
</evidence>
<keyword evidence="7" id="KW-0720">Serine protease</keyword>
<dbReference type="InterPro" id="IPR051543">
    <property type="entry name" value="Serine_Peptidase_S9A"/>
</dbReference>
<dbReference type="InterPro" id="IPR023302">
    <property type="entry name" value="Pept_S9A_N"/>
</dbReference>
<evidence type="ECO:0000259" key="11">
    <source>
        <dbReference type="Pfam" id="PF02897"/>
    </source>
</evidence>
<gene>
    <name evidence="12" type="primary">ptrB</name>
    <name evidence="12" type="ORF">GCM10010831_11090</name>
</gene>
<evidence type="ECO:0000256" key="4">
    <source>
        <dbReference type="ARBA" id="ARBA00022729"/>
    </source>
</evidence>
<keyword evidence="5" id="KW-0574">Periplasm</keyword>
<evidence type="ECO:0000313" key="12">
    <source>
        <dbReference type="EMBL" id="GGE11405.1"/>
    </source>
</evidence>
<feature type="domain" description="Peptidase S9 prolyl oligopeptidase catalytic" evidence="10">
    <location>
        <begin position="509"/>
        <end position="720"/>
    </location>
</feature>
<evidence type="ECO:0000256" key="1">
    <source>
        <dbReference type="ARBA" id="ARBA00004418"/>
    </source>
</evidence>